<evidence type="ECO:0000256" key="1">
    <source>
        <dbReference type="SAM" id="MobiDB-lite"/>
    </source>
</evidence>
<name>M1WVT2_PSEP2</name>
<sequence length="27" mass="2880">MVRSYQIKASASMKEGNLNTPGPLSSL</sequence>
<accession>M1WVT2</accession>
<dbReference type="STRING" id="1322246.BN4_11488"/>
<reference evidence="3" key="2">
    <citation type="journal article" date="2013" name="Stand. Genomic Sci.">
        <title>Complete genome sequence of Desulfocapsa sulfexigens, a marine deltaproteobacterium specialized in disproportionating inorganic sulfur compounds.</title>
        <authorList>
            <person name="Finster K.W."/>
            <person name="Kjeldsen K.U."/>
            <person name="Kube M."/>
            <person name="Reinhardt R."/>
            <person name="Mussmann M."/>
            <person name="Amann R."/>
            <person name="Schreiber L."/>
        </authorList>
    </citation>
    <scope>NUCLEOTIDE SEQUENCE [LARGE SCALE GENOMIC DNA]</scope>
    <source>
        <strain evidence="3">DSM 10523 / SB164P1</strain>
    </source>
</reference>
<evidence type="ECO:0000313" key="2">
    <source>
        <dbReference type="EMBL" id="CCH48723.1"/>
    </source>
</evidence>
<protein>
    <submittedName>
        <fullName evidence="2">Uncharacterized protein</fullName>
    </submittedName>
</protein>
<dbReference type="KEGG" id="dpi:BN4_11488"/>
<organism evidence="2 3">
    <name type="scientific">Pseudodesulfovibrio piezophilus (strain DSM 21447 / JCM 15486 / C1TLV30)</name>
    <name type="common">Desulfovibrio piezophilus</name>
    <dbReference type="NCBI Taxonomy" id="1322246"/>
    <lineage>
        <taxon>Bacteria</taxon>
        <taxon>Pseudomonadati</taxon>
        <taxon>Thermodesulfobacteriota</taxon>
        <taxon>Desulfovibrionia</taxon>
        <taxon>Desulfovibrionales</taxon>
        <taxon>Desulfovibrionaceae</taxon>
    </lineage>
</organism>
<dbReference type="HOGENOM" id="CLU_3414659_0_0_7"/>
<feature type="compositionally biased region" description="Polar residues" evidence="1">
    <location>
        <begin position="17"/>
        <end position="27"/>
    </location>
</feature>
<dbReference type="Proteomes" id="UP000011724">
    <property type="component" value="Chromosome"/>
</dbReference>
<keyword evidence="3" id="KW-1185">Reference proteome</keyword>
<dbReference type="EMBL" id="FO203427">
    <property type="protein sequence ID" value="CCH48723.1"/>
    <property type="molecule type" value="Genomic_DNA"/>
</dbReference>
<proteinExistence type="predicted"/>
<evidence type="ECO:0000313" key="3">
    <source>
        <dbReference type="Proteomes" id="UP000011724"/>
    </source>
</evidence>
<feature type="region of interest" description="Disordered" evidence="1">
    <location>
        <begin position="1"/>
        <end position="27"/>
    </location>
</feature>
<reference evidence="2 3" key="1">
    <citation type="journal article" date="2013" name="PLoS ONE">
        <title>The first genomic and proteomic characterization of a deep-sea sulfate reducer: insights into the piezophilic lifestyle of Desulfovibrio piezophilus.</title>
        <authorList>
            <person name="Pradel N."/>
            <person name="Ji B."/>
            <person name="Gimenez G."/>
            <person name="Talla E."/>
            <person name="Lenoble P."/>
            <person name="Garel M."/>
            <person name="Tamburini C."/>
            <person name="Fourquet P."/>
            <person name="Lebrun R."/>
            <person name="Bertin P."/>
            <person name="Denis Y."/>
            <person name="Pophillat M."/>
            <person name="Barbe V."/>
            <person name="Ollivier B."/>
            <person name="Dolla A."/>
        </authorList>
    </citation>
    <scope>NUCLEOTIDE SEQUENCE [LARGE SCALE GENOMIC DNA]</scope>
    <source>
        <strain evidence="3">DSM 10523 / SB164P1</strain>
    </source>
</reference>
<dbReference type="AlphaFoldDB" id="M1WVT2"/>
<gene>
    <name evidence="2" type="ordered locus">BN4_11488</name>
</gene>